<dbReference type="PANTHER" id="PTHR47331">
    <property type="entry name" value="PHD-TYPE DOMAIN-CONTAINING PROTEIN"/>
    <property type="match status" value="1"/>
</dbReference>
<keyword evidence="2" id="KW-1185">Reference proteome</keyword>
<dbReference type="EMBL" id="JANEYG010000070">
    <property type="protein sequence ID" value="KAJ8914532.1"/>
    <property type="molecule type" value="Genomic_DNA"/>
</dbReference>
<evidence type="ECO:0008006" key="3">
    <source>
        <dbReference type="Google" id="ProtNLM"/>
    </source>
</evidence>
<reference evidence="1 2" key="1">
    <citation type="journal article" date="2023" name="Insect Mol. Biol.">
        <title>Genome sequencing provides insights into the evolution of gene families encoding plant cell wall-degrading enzymes in longhorned beetles.</title>
        <authorList>
            <person name="Shin N.R."/>
            <person name="Okamura Y."/>
            <person name="Kirsch R."/>
            <person name="Pauchet Y."/>
        </authorList>
    </citation>
    <scope>NUCLEOTIDE SEQUENCE [LARGE SCALE GENOMIC DNA]</scope>
    <source>
        <strain evidence="1">EAD_L_NR</strain>
    </source>
</reference>
<protein>
    <recommendedName>
        <fullName evidence="3">Reverse transcriptase</fullName>
    </recommendedName>
</protein>
<dbReference type="InterPro" id="IPR008042">
    <property type="entry name" value="Retrotrans_Pao"/>
</dbReference>
<gene>
    <name evidence="1" type="ORF">NQ315_002805</name>
</gene>
<name>A0AAV8VK58_9CUCU</name>
<evidence type="ECO:0000313" key="2">
    <source>
        <dbReference type="Proteomes" id="UP001159042"/>
    </source>
</evidence>
<evidence type="ECO:0000313" key="1">
    <source>
        <dbReference type="EMBL" id="KAJ8914532.1"/>
    </source>
</evidence>
<sequence length="232" mass="27240">MKLHRRVVFGVNCSPFLLGVTLQYHFFCCLERSKQQSILYSEQTVKKLMKSFYVDNCVTSVENEEYLVEFIEEAKLAMMEGKFNLRGWEFSGNTKDEEFNVSVLGLKWYTNKDEMVINYELLKLDTEECCVTKRKNLSMAQKVFDPIGFTCPTTLIPKLILQKLWKEKMTWDEVIEVLTWIQRNDQWSTFVFNRVKEICNLTFIENWNHISGIKNPADLPSRGCSPKPSRLS</sequence>
<organism evidence="1 2">
    <name type="scientific">Exocentrus adspersus</name>
    <dbReference type="NCBI Taxonomy" id="1586481"/>
    <lineage>
        <taxon>Eukaryota</taxon>
        <taxon>Metazoa</taxon>
        <taxon>Ecdysozoa</taxon>
        <taxon>Arthropoda</taxon>
        <taxon>Hexapoda</taxon>
        <taxon>Insecta</taxon>
        <taxon>Pterygota</taxon>
        <taxon>Neoptera</taxon>
        <taxon>Endopterygota</taxon>
        <taxon>Coleoptera</taxon>
        <taxon>Polyphaga</taxon>
        <taxon>Cucujiformia</taxon>
        <taxon>Chrysomeloidea</taxon>
        <taxon>Cerambycidae</taxon>
        <taxon>Lamiinae</taxon>
        <taxon>Acanthocinini</taxon>
        <taxon>Exocentrus</taxon>
    </lineage>
</organism>
<dbReference type="Proteomes" id="UP001159042">
    <property type="component" value="Unassembled WGS sequence"/>
</dbReference>
<proteinExistence type="predicted"/>
<dbReference type="AlphaFoldDB" id="A0AAV8VK58"/>
<accession>A0AAV8VK58</accession>
<dbReference type="Pfam" id="PF05380">
    <property type="entry name" value="Peptidase_A17"/>
    <property type="match status" value="1"/>
</dbReference>
<comment type="caution">
    <text evidence="1">The sequence shown here is derived from an EMBL/GenBank/DDBJ whole genome shotgun (WGS) entry which is preliminary data.</text>
</comment>